<dbReference type="Gene3D" id="2.60.120.480">
    <property type="entry name" value="Ureidoglycolate hydrolase"/>
    <property type="match status" value="1"/>
</dbReference>
<reference evidence="5 6" key="1">
    <citation type="submission" date="2020-08" db="EMBL/GenBank/DDBJ databases">
        <authorList>
            <person name="Liu C."/>
            <person name="Sun Q."/>
        </authorList>
    </citation>
    <scope>NUCLEOTIDE SEQUENCE [LARGE SCALE GENOMIC DNA]</scope>
    <source>
        <strain evidence="5 6">NSJ-38</strain>
    </source>
</reference>
<comment type="subunit">
    <text evidence="1">Homodimer.</text>
</comment>
<gene>
    <name evidence="5" type="ORF">H9Q78_10710</name>
</gene>
<evidence type="ECO:0000256" key="3">
    <source>
        <dbReference type="ARBA" id="ARBA00023239"/>
    </source>
</evidence>
<dbReference type="InterPro" id="IPR024060">
    <property type="entry name" value="Ureidoglycolate_lyase_dom_sf"/>
</dbReference>
<keyword evidence="6" id="KW-1185">Reference proteome</keyword>
<evidence type="ECO:0000256" key="2">
    <source>
        <dbReference type="ARBA" id="ARBA00022631"/>
    </source>
</evidence>
<name>A0A7G9G281_9FIRM</name>
<comment type="catalytic activity">
    <reaction evidence="4">
        <text>(S)-ureidoglycolate = urea + glyoxylate</text>
        <dbReference type="Rhea" id="RHEA:11304"/>
        <dbReference type="ChEBI" id="CHEBI:16199"/>
        <dbReference type="ChEBI" id="CHEBI:36655"/>
        <dbReference type="ChEBI" id="CHEBI:57296"/>
        <dbReference type="EC" id="4.3.2.3"/>
    </reaction>
</comment>
<evidence type="ECO:0000256" key="1">
    <source>
        <dbReference type="ARBA" id="ARBA00011738"/>
    </source>
</evidence>
<dbReference type="InterPro" id="IPR011051">
    <property type="entry name" value="RmlC_Cupin_sf"/>
</dbReference>
<dbReference type="Proteomes" id="UP000515823">
    <property type="component" value="Chromosome"/>
</dbReference>
<dbReference type="GO" id="GO:0004848">
    <property type="term" value="F:ureidoglycolate hydrolase activity"/>
    <property type="evidence" value="ECO:0007669"/>
    <property type="project" value="InterPro"/>
</dbReference>
<dbReference type="SUPFAM" id="SSF51182">
    <property type="entry name" value="RmlC-like cupins"/>
    <property type="match status" value="1"/>
</dbReference>
<evidence type="ECO:0000256" key="4">
    <source>
        <dbReference type="ARBA" id="ARBA00047684"/>
    </source>
</evidence>
<dbReference type="Pfam" id="PF04115">
    <property type="entry name" value="Ureidogly_lyase"/>
    <property type="match status" value="1"/>
</dbReference>
<dbReference type="GO" id="GO:0006144">
    <property type="term" value="P:purine nucleobase metabolic process"/>
    <property type="evidence" value="ECO:0007669"/>
    <property type="project" value="UniProtKB-KW"/>
</dbReference>
<keyword evidence="3 5" id="KW-0456">Lyase</keyword>
<evidence type="ECO:0000313" key="6">
    <source>
        <dbReference type="Proteomes" id="UP000515823"/>
    </source>
</evidence>
<dbReference type="EMBL" id="CP060634">
    <property type="protein sequence ID" value="QNM04913.1"/>
    <property type="molecule type" value="Genomic_DNA"/>
</dbReference>
<keyword evidence="2" id="KW-0659">Purine metabolism</keyword>
<proteinExistence type="predicted"/>
<sequence>MRTIQAKPLTVEGFRPYGSFASMLEPSGNCFDGGESAFYPDPVTLSVSGREQIAFSPLTVNRPEKMVIKAAEYHNWTGEGIFFVDDDAVMHVAPPSKHVITPEKTEAFIVPKGTLVKLNTGVWHLSPYPLHNDVLHLMIVMPERVYGNDCIVCDFPEEDYIEIIL</sequence>
<dbReference type="InterPro" id="IPR007247">
    <property type="entry name" value="Ureidogly_lyase"/>
</dbReference>
<dbReference type="RefSeq" id="WP_249301674.1">
    <property type="nucleotide sequence ID" value="NZ_CP060634.1"/>
</dbReference>
<accession>A0A7G9G281</accession>
<dbReference type="GO" id="GO:0000256">
    <property type="term" value="P:allantoin catabolic process"/>
    <property type="evidence" value="ECO:0007669"/>
    <property type="project" value="InterPro"/>
</dbReference>
<dbReference type="AlphaFoldDB" id="A0A7G9G281"/>
<dbReference type="GO" id="GO:0050385">
    <property type="term" value="F:ureidoglycolate lyase activity"/>
    <property type="evidence" value="ECO:0007669"/>
    <property type="project" value="UniProtKB-EC"/>
</dbReference>
<dbReference type="KEGG" id="qdo:H9Q78_10710"/>
<protein>
    <submittedName>
        <fullName evidence="5">Ureidoglycolate lyase</fullName>
    </submittedName>
</protein>
<evidence type="ECO:0000313" key="5">
    <source>
        <dbReference type="EMBL" id="QNM04913.1"/>
    </source>
</evidence>
<organism evidence="5 6">
    <name type="scientific">Qiania dongpingensis</name>
    <dbReference type="NCBI Taxonomy" id="2763669"/>
    <lineage>
        <taxon>Bacteria</taxon>
        <taxon>Bacillati</taxon>
        <taxon>Bacillota</taxon>
        <taxon>Clostridia</taxon>
        <taxon>Lachnospirales</taxon>
        <taxon>Lachnospiraceae</taxon>
        <taxon>Qiania</taxon>
    </lineage>
</organism>